<dbReference type="GO" id="GO:0005737">
    <property type="term" value="C:cytoplasm"/>
    <property type="evidence" value="ECO:0007669"/>
    <property type="project" value="TreeGrafter"/>
</dbReference>
<evidence type="ECO:0000313" key="3">
    <source>
        <dbReference type="Proteomes" id="UP000430670"/>
    </source>
</evidence>
<reference evidence="2 3" key="1">
    <citation type="submission" date="2019-11" db="EMBL/GenBank/DDBJ databases">
        <title>Whole-genome sequence of a the green, strictly anaerobic photosynthetic bacterium Heliobacillus mobilis DSM 6151.</title>
        <authorList>
            <person name="Kyndt J.A."/>
            <person name="Meyer T.E."/>
        </authorList>
    </citation>
    <scope>NUCLEOTIDE SEQUENCE [LARGE SCALE GENOMIC DNA]</scope>
    <source>
        <strain evidence="2 3">DSM 6151</strain>
    </source>
</reference>
<dbReference type="Proteomes" id="UP000430670">
    <property type="component" value="Unassembled WGS sequence"/>
</dbReference>
<dbReference type="OrthoDB" id="9805728at2"/>
<dbReference type="PANTHER" id="PTHR15032:SF36">
    <property type="entry name" value="METALLO-BETA-LACTAMASE DOMAIN-CONTAINING PROTEIN"/>
    <property type="match status" value="1"/>
</dbReference>
<dbReference type="SUPFAM" id="SSF56281">
    <property type="entry name" value="Metallo-hydrolase/oxidoreductase"/>
    <property type="match status" value="1"/>
</dbReference>
<feature type="domain" description="Metallo-beta-lactamase" evidence="1">
    <location>
        <begin position="82"/>
        <end position="270"/>
    </location>
</feature>
<proteinExistence type="predicted"/>
<accession>A0A6I3SGY2</accession>
<dbReference type="InterPro" id="IPR036866">
    <property type="entry name" value="RibonucZ/Hydroxyglut_hydro"/>
</dbReference>
<protein>
    <recommendedName>
        <fullName evidence="1">Metallo-beta-lactamase domain-containing protein</fullName>
    </recommendedName>
</protein>
<dbReference type="InterPro" id="IPR001279">
    <property type="entry name" value="Metallo-B-lactamas"/>
</dbReference>
<keyword evidence="3" id="KW-1185">Reference proteome</keyword>
<organism evidence="2 3">
    <name type="scientific">Heliobacterium mobile</name>
    <name type="common">Heliobacillus mobilis</name>
    <dbReference type="NCBI Taxonomy" id="28064"/>
    <lineage>
        <taxon>Bacteria</taxon>
        <taxon>Bacillati</taxon>
        <taxon>Bacillota</taxon>
        <taxon>Clostridia</taxon>
        <taxon>Eubacteriales</taxon>
        <taxon>Heliobacteriaceae</taxon>
        <taxon>Heliobacterium</taxon>
    </lineage>
</organism>
<comment type="caution">
    <text evidence="2">The sequence shown here is derived from an EMBL/GenBank/DDBJ whole genome shotgun (WGS) entry which is preliminary data.</text>
</comment>
<dbReference type="Pfam" id="PF12706">
    <property type="entry name" value="Lactamase_B_2"/>
    <property type="match status" value="1"/>
</dbReference>
<evidence type="ECO:0000313" key="2">
    <source>
        <dbReference type="EMBL" id="MTV48100.1"/>
    </source>
</evidence>
<sequence length="314" mass="35439">MLLEMKRLKWLWLLIVLIAAFLLVVPDYPPTLRMLALNLSYELVHPMAPAPRKLQLPLGGEDEISFGWVGHSTWIIEFQGFRFITDPIFSNRAFIPRRLVAPSIHPHEITTLDGILLTHAHYDHLDVDSLRALPFRTPLLLPSGDLPAVKELPQPKVPLQGSQSYRIGDIVIKVFPTRHQGKSNPDKTTNETLVYLLQKNNRTIVFFSDSAYAPAVVDEIRQNCPGGVDAAFIPIAAYKPELFHQDHGTPEEMLQMALVLEAKKIFPMHYETFILSLEPVDEPLKRLMRAAEAKGVSDRIVPVPIGGVYHLSTR</sequence>
<dbReference type="Gene3D" id="3.60.15.10">
    <property type="entry name" value="Ribonuclease Z/Hydroxyacylglutathione hydrolase-like"/>
    <property type="match status" value="1"/>
</dbReference>
<gene>
    <name evidence="2" type="ORF">GJ688_03775</name>
</gene>
<dbReference type="PANTHER" id="PTHR15032">
    <property type="entry name" value="N-ACYL-PHOSPHATIDYLETHANOLAMINE-HYDROLYZING PHOSPHOLIPASE D"/>
    <property type="match status" value="1"/>
</dbReference>
<name>A0A6I3SGY2_HELMO</name>
<dbReference type="EMBL" id="WNKU01000002">
    <property type="protein sequence ID" value="MTV48100.1"/>
    <property type="molecule type" value="Genomic_DNA"/>
</dbReference>
<evidence type="ECO:0000259" key="1">
    <source>
        <dbReference type="Pfam" id="PF12706"/>
    </source>
</evidence>
<dbReference type="AlphaFoldDB" id="A0A6I3SGY2"/>